<evidence type="ECO:0000259" key="6">
    <source>
        <dbReference type="PROSITE" id="PS51795"/>
    </source>
</evidence>
<dbReference type="AlphaFoldDB" id="A0AAD3S118"/>
<name>A0AAD3S118_NEPGR</name>
<evidence type="ECO:0000313" key="7">
    <source>
        <dbReference type="EMBL" id="GMH02404.1"/>
    </source>
</evidence>
<dbReference type="GO" id="GO:0008270">
    <property type="term" value="F:zinc ion binding"/>
    <property type="evidence" value="ECO:0007669"/>
    <property type="project" value="UniProtKB-KW"/>
</dbReference>
<evidence type="ECO:0000313" key="8">
    <source>
        <dbReference type="Proteomes" id="UP001279734"/>
    </source>
</evidence>
<dbReference type="EMBL" id="BSYO01000003">
    <property type="protein sequence ID" value="GMH02404.1"/>
    <property type="molecule type" value="Genomic_DNA"/>
</dbReference>
<evidence type="ECO:0000256" key="5">
    <source>
        <dbReference type="SAM" id="MobiDB-lite"/>
    </source>
</evidence>
<evidence type="ECO:0000256" key="1">
    <source>
        <dbReference type="ARBA" id="ARBA00009374"/>
    </source>
</evidence>
<sequence length="100" mass="11178">MPVKRSRMVQSSSAGDTGVVSADNRWKNRSDPSTPVGKTSDSDKPREPHDQTRTVLTLASPVREHIGVSGEEGGKIGNFLEKCYYCKKKIEEDSEVFMYR</sequence>
<protein>
    <recommendedName>
        <fullName evidence="6">FLZ-type domain-containing protein</fullName>
    </recommendedName>
</protein>
<keyword evidence="8" id="KW-1185">Reference proteome</keyword>
<dbReference type="PROSITE" id="PS51795">
    <property type="entry name" value="ZF_FLZ"/>
    <property type="match status" value="1"/>
</dbReference>
<keyword evidence="3" id="KW-0862">Zinc</keyword>
<keyword evidence="3" id="KW-0863">Zinc-finger</keyword>
<feature type="region of interest" description="Disordered" evidence="5">
    <location>
        <begin position="1"/>
        <end position="53"/>
    </location>
</feature>
<feature type="compositionally biased region" description="Basic and acidic residues" evidence="5">
    <location>
        <begin position="40"/>
        <end position="52"/>
    </location>
</feature>
<evidence type="ECO:0000256" key="2">
    <source>
        <dbReference type="ARBA" id="ARBA00022723"/>
    </source>
</evidence>
<evidence type="ECO:0000256" key="4">
    <source>
        <dbReference type="PROSITE-ProRule" id="PRU01131"/>
    </source>
</evidence>
<reference evidence="7" key="1">
    <citation type="submission" date="2023-05" db="EMBL/GenBank/DDBJ databases">
        <title>Nepenthes gracilis genome sequencing.</title>
        <authorList>
            <person name="Fukushima K."/>
        </authorList>
    </citation>
    <scope>NUCLEOTIDE SEQUENCE</scope>
    <source>
        <strain evidence="7">SING2019-196</strain>
    </source>
</reference>
<gene>
    <name evidence="7" type="ORF">Nepgr_004243</name>
</gene>
<comment type="caution">
    <text evidence="7">The sequence shown here is derived from an EMBL/GenBank/DDBJ whole genome shotgun (WGS) entry which is preliminary data.</text>
</comment>
<dbReference type="Pfam" id="PF04570">
    <property type="entry name" value="zf-FLZ"/>
    <property type="match status" value="1"/>
</dbReference>
<feature type="zinc finger region" description="FLZ-type" evidence="4">
    <location>
        <begin position="78"/>
        <end position="100"/>
    </location>
</feature>
<organism evidence="7 8">
    <name type="scientific">Nepenthes gracilis</name>
    <name type="common">Slender pitcher plant</name>
    <dbReference type="NCBI Taxonomy" id="150966"/>
    <lineage>
        <taxon>Eukaryota</taxon>
        <taxon>Viridiplantae</taxon>
        <taxon>Streptophyta</taxon>
        <taxon>Embryophyta</taxon>
        <taxon>Tracheophyta</taxon>
        <taxon>Spermatophyta</taxon>
        <taxon>Magnoliopsida</taxon>
        <taxon>eudicotyledons</taxon>
        <taxon>Gunneridae</taxon>
        <taxon>Pentapetalae</taxon>
        <taxon>Caryophyllales</taxon>
        <taxon>Nepenthaceae</taxon>
        <taxon>Nepenthes</taxon>
    </lineage>
</organism>
<keyword evidence="2" id="KW-0479">Metal-binding</keyword>
<dbReference type="InterPro" id="IPR007650">
    <property type="entry name" value="Zf-FLZ_dom"/>
</dbReference>
<accession>A0AAD3S118</accession>
<comment type="similarity">
    <text evidence="1">Belongs to the FLZ family.</text>
</comment>
<evidence type="ECO:0000256" key="3">
    <source>
        <dbReference type="ARBA" id="ARBA00022771"/>
    </source>
</evidence>
<dbReference type="Proteomes" id="UP001279734">
    <property type="component" value="Unassembled WGS sequence"/>
</dbReference>
<feature type="domain" description="FLZ-type" evidence="6">
    <location>
        <begin position="78"/>
        <end position="100"/>
    </location>
</feature>
<proteinExistence type="inferred from homology"/>